<gene>
    <name evidence="2" type="ORF">SOIL9_77820</name>
</gene>
<organism evidence="2 3">
    <name type="scientific">Gemmata massiliana</name>
    <dbReference type="NCBI Taxonomy" id="1210884"/>
    <lineage>
        <taxon>Bacteria</taxon>
        <taxon>Pseudomonadati</taxon>
        <taxon>Planctomycetota</taxon>
        <taxon>Planctomycetia</taxon>
        <taxon>Gemmatales</taxon>
        <taxon>Gemmataceae</taxon>
        <taxon>Gemmata</taxon>
    </lineage>
</organism>
<proteinExistence type="predicted"/>
<evidence type="ECO:0000313" key="3">
    <source>
        <dbReference type="Proteomes" id="UP000464178"/>
    </source>
</evidence>
<evidence type="ECO:0000256" key="1">
    <source>
        <dbReference type="SAM" id="SignalP"/>
    </source>
</evidence>
<feature type="chain" id="PRO_5027004402" evidence="1">
    <location>
        <begin position="19"/>
        <end position="226"/>
    </location>
</feature>
<keyword evidence="3" id="KW-1185">Reference proteome</keyword>
<name>A0A6P2DLH2_9BACT</name>
<dbReference type="KEGG" id="gms:SOIL9_77820"/>
<dbReference type="EMBL" id="LR593886">
    <property type="protein sequence ID" value="VTS01639.1"/>
    <property type="molecule type" value="Genomic_DNA"/>
</dbReference>
<reference evidence="2 3" key="1">
    <citation type="submission" date="2019-05" db="EMBL/GenBank/DDBJ databases">
        <authorList>
            <consortium name="Science for Life Laboratories"/>
        </authorList>
    </citation>
    <scope>NUCLEOTIDE SEQUENCE [LARGE SCALE GENOMIC DNA]</scope>
    <source>
        <strain evidence="2">Soil9</strain>
    </source>
</reference>
<evidence type="ECO:0000313" key="2">
    <source>
        <dbReference type="EMBL" id="VTS01639.1"/>
    </source>
</evidence>
<sequence>MRTPTTFSLAATMLFVLAAPCLSEDVIFEDAFKDGLSKKWEPVGLDKKDYRVKDGGLEMRVQNGPAKKGTPVLKVILPFKTTDTVIVSVKVTPLDEFTADGEFAGVDLWTDGSPEFAAKKERVKGKLVFAPGKYVFKGKKGEEGDVEKYEVKYTEVTKDAGDLRITVDRGTAFFSVGPSPKDEYTGFFHSALQRDAKECGFCLTAAGAPEKANHWVRFTDFKVTKP</sequence>
<dbReference type="AlphaFoldDB" id="A0A6P2DLH2"/>
<protein>
    <submittedName>
        <fullName evidence="2">Uncharacterized protein</fullName>
    </submittedName>
</protein>
<feature type="signal peptide" evidence="1">
    <location>
        <begin position="1"/>
        <end position="18"/>
    </location>
</feature>
<keyword evidence="1" id="KW-0732">Signal</keyword>
<dbReference type="RefSeq" id="WP_162672512.1">
    <property type="nucleotide sequence ID" value="NZ_LR593886.1"/>
</dbReference>
<dbReference type="Proteomes" id="UP000464178">
    <property type="component" value="Chromosome"/>
</dbReference>
<accession>A0A6P2DLH2</accession>